<accession>A0A914V1R2</accession>
<feature type="compositionally biased region" description="Basic and acidic residues" evidence="1">
    <location>
        <begin position="45"/>
        <end position="57"/>
    </location>
</feature>
<name>A0A914V1R2_9BILA</name>
<evidence type="ECO:0000256" key="1">
    <source>
        <dbReference type="SAM" id="MobiDB-lite"/>
    </source>
</evidence>
<dbReference type="WBParaSite" id="PSAMB.scaffold1450size31384.g13147.t1">
    <property type="protein sequence ID" value="PSAMB.scaffold1450size31384.g13147.t1"/>
    <property type="gene ID" value="PSAMB.scaffold1450size31384.g13147"/>
</dbReference>
<evidence type="ECO:0000313" key="3">
    <source>
        <dbReference type="WBParaSite" id="PSAMB.scaffold1450size31384.g13147.t1"/>
    </source>
</evidence>
<keyword evidence="2" id="KW-1185">Reference proteome</keyword>
<organism evidence="2 3">
    <name type="scientific">Plectus sambesii</name>
    <dbReference type="NCBI Taxonomy" id="2011161"/>
    <lineage>
        <taxon>Eukaryota</taxon>
        <taxon>Metazoa</taxon>
        <taxon>Ecdysozoa</taxon>
        <taxon>Nematoda</taxon>
        <taxon>Chromadorea</taxon>
        <taxon>Plectida</taxon>
        <taxon>Plectina</taxon>
        <taxon>Plectoidea</taxon>
        <taxon>Plectidae</taxon>
        <taxon>Plectus</taxon>
    </lineage>
</organism>
<dbReference type="AlphaFoldDB" id="A0A914V1R2"/>
<evidence type="ECO:0000313" key="2">
    <source>
        <dbReference type="Proteomes" id="UP000887566"/>
    </source>
</evidence>
<feature type="region of interest" description="Disordered" evidence="1">
    <location>
        <begin position="1"/>
        <end position="66"/>
    </location>
</feature>
<proteinExistence type="predicted"/>
<protein>
    <submittedName>
        <fullName evidence="3">Uncharacterized protein</fullName>
    </submittedName>
</protein>
<feature type="compositionally biased region" description="Basic and acidic residues" evidence="1">
    <location>
        <begin position="15"/>
        <end position="26"/>
    </location>
</feature>
<reference evidence="3" key="1">
    <citation type="submission" date="2022-11" db="UniProtKB">
        <authorList>
            <consortium name="WormBaseParasite"/>
        </authorList>
    </citation>
    <scope>IDENTIFICATION</scope>
</reference>
<dbReference type="Proteomes" id="UP000887566">
    <property type="component" value="Unplaced"/>
</dbReference>
<sequence>MSGQDDNVPVDAEGQDEKARIAHDDNIPGGHELAYDPPGTDDWAEERKKEREERQEEQNDEDQGGN</sequence>